<dbReference type="HOGENOM" id="CLU_2870145_0_0_1"/>
<sequence>MGLEMNAQNETNVPYVKAVENISSIVYKRMFNPLYAIDFFYKLTKEHKLFQESMKVVSETTQKC</sequence>
<protein>
    <submittedName>
        <fullName evidence="1">Uncharacterized protein</fullName>
    </submittedName>
</protein>
<dbReference type="EnsemblMetazoa" id="MESCA009458-RA">
    <property type="protein sequence ID" value="MESCA009458-PA"/>
    <property type="gene ID" value="MESCA009458"/>
</dbReference>
<proteinExistence type="predicted"/>
<dbReference type="STRING" id="36166.T1GZZ6"/>
<dbReference type="AlphaFoldDB" id="T1GZZ6"/>
<dbReference type="EMBL" id="CAQQ02386257">
    <property type="status" value="NOT_ANNOTATED_CDS"/>
    <property type="molecule type" value="Genomic_DNA"/>
</dbReference>
<evidence type="ECO:0000313" key="1">
    <source>
        <dbReference type="EnsemblMetazoa" id="MESCA009458-PA"/>
    </source>
</evidence>
<accession>T1GZZ6</accession>
<organism evidence="1 2">
    <name type="scientific">Megaselia scalaris</name>
    <name type="common">Humpbacked fly</name>
    <name type="synonym">Phora scalaris</name>
    <dbReference type="NCBI Taxonomy" id="36166"/>
    <lineage>
        <taxon>Eukaryota</taxon>
        <taxon>Metazoa</taxon>
        <taxon>Ecdysozoa</taxon>
        <taxon>Arthropoda</taxon>
        <taxon>Hexapoda</taxon>
        <taxon>Insecta</taxon>
        <taxon>Pterygota</taxon>
        <taxon>Neoptera</taxon>
        <taxon>Endopterygota</taxon>
        <taxon>Diptera</taxon>
        <taxon>Brachycera</taxon>
        <taxon>Muscomorpha</taxon>
        <taxon>Platypezoidea</taxon>
        <taxon>Phoridae</taxon>
        <taxon>Megaseliini</taxon>
        <taxon>Megaselia</taxon>
    </lineage>
</organism>
<reference evidence="2" key="1">
    <citation type="submission" date="2013-02" db="EMBL/GenBank/DDBJ databases">
        <authorList>
            <person name="Hughes D."/>
        </authorList>
    </citation>
    <scope>NUCLEOTIDE SEQUENCE</scope>
    <source>
        <strain>Durham</strain>
        <strain evidence="2">NC isolate 2 -- Noor lab</strain>
    </source>
</reference>
<reference evidence="1" key="2">
    <citation type="submission" date="2015-06" db="UniProtKB">
        <authorList>
            <consortium name="EnsemblMetazoa"/>
        </authorList>
    </citation>
    <scope>IDENTIFICATION</scope>
</reference>
<dbReference type="Proteomes" id="UP000015102">
    <property type="component" value="Unassembled WGS sequence"/>
</dbReference>
<keyword evidence="2" id="KW-1185">Reference proteome</keyword>
<dbReference type="EMBL" id="CAQQ02386258">
    <property type="status" value="NOT_ANNOTATED_CDS"/>
    <property type="molecule type" value="Genomic_DNA"/>
</dbReference>
<name>T1GZZ6_MEGSC</name>
<evidence type="ECO:0000313" key="2">
    <source>
        <dbReference type="Proteomes" id="UP000015102"/>
    </source>
</evidence>